<reference evidence="1 2" key="1">
    <citation type="submission" date="2014-08" db="EMBL/GenBank/DDBJ databases">
        <title>Genomic and Phenotypic Diversity of Colwellia psychrerythraea strains from Disparate Marine Basins.</title>
        <authorList>
            <person name="Techtmann S.M."/>
            <person name="Stelling S.C."/>
            <person name="Utturkar S.M."/>
            <person name="Alshibli N."/>
            <person name="Harris A."/>
            <person name="Brown S.D."/>
            <person name="Hazen T.C."/>
        </authorList>
    </citation>
    <scope>NUCLEOTIDE SEQUENCE [LARGE SCALE GENOMIC DNA]</scope>
    <source>
        <strain evidence="1 2">ND2E</strain>
    </source>
</reference>
<gene>
    <name evidence="1" type="ORF">ND2E_2324</name>
</gene>
<organism evidence="1 2">
    <name type="scientific">Colwellia psychrerythraea</name>
    <name type="common">Vibrio psychroerythus</name>
    <dbReference type="NCBI Taxonomy" id="28229"/>
    <lineage>
        <taxon>Bacteria</taxon>
        <taxon>Pseudomonadati</taxon>
        <taxon>Pseudomonadota</taxon>
        <taxon>Gammaproteobacteria</taxon>
        <taxon>Alteromonadales</taxon>
        <taxon>Colwelliaceae</taxon>
        <taxon>Colwellia</taxon>
    </lineage>
</organism>
<dbReference type="Proteomes" id="UP000029843">
    <property type="component" value="Unassembled WGS sequence"/>
</dbReference>
<dbReference type="AlphaFoldDB" id="A0A099KTV3"/>
<evidence type="ECO:0000313" key="1">
    <source>
        <dbReference type="EMBL" id="KGJ93595.1"/>
    </source>
</evidence>
<sequence>MFNQNELKEIFDQVIHQLNDVDDDARYELTKTLYFNLQNIHDLTSHIINRPYPNKVPIIDVCRECGQRLKPNKHS</sequence>
<proteinExistence type="predicted"/>
<protein>
    <submittedName>
        <fullName evidence="1">Uncharacterized protein</fullName>
    </submittedName>
</protein>
<name>A0A099KTV3_COLPS</name>
<dbReference type="RefSeq" id="WP_033093105.1">
    <property type="nucleotide sequence ID" value="NZ_JQED01000009.1"/>
</dbReference>
<dbReference type="PATRIC" id="fig|28229.4.peg.1350"/>
<evidence type="ECO:0000313" key="2">
    <source>
        <dbReference type="Proteomes" id="UP000029843"/>
    </source>
</evidence>
<dbReference type="EMBL" id="JQED01000009">
    <property type="protein sequence ID" value="KGJ93595.1"/>
    <property type="molecule type" value="Genomic_DNA"/>
</dbReference>
<comment type="caution">
    <text evidence="1">The sequence shown here is derived from an EMBL/GenBank/DDBJ whole genome shotgun (WGS) entry which is preliminary data.</text>
</comment>
<accession>A0A099KTV3</accession>